<name>A0A099FBN7_9RHOB</name>
<evidence type="ECO:0000256" key="9">
    <source>
        <dbReference type="NCBIfam" id="TIGR03303"/>
    </source>
</evidence>
<dbReference type="Gene3D" id="2.40.160.50">
    <property type="entry name" value="membrane protein fhac: a member of the omp85/tpsb transporter family"/>
    <property type="match status" value="1"/>
</dbReference>
<comment type="caution">
    <text evidence="11">The sequence shown here is derived from an EMBL/GenBank/DDBJ whole genome shotgun (WGS) entry which is preliminary data.</text>
</comment>
<gene>
    <name evidence="8" type="primary">bamA</name>
    <name evidence="11" type="ORF">IC63_05710</name>
</gene>
<dbReference type="InterPro" id="IPR034746">
    <property type="entry name" value="POTRA"/>
</dbReference>
<evidence type="ECO:0000256" key="1">
    <source>
        <dbReference type="ARBA" id="ARBA00004370"/>
    </source>
</evidence>
<keyword evidence="7 8" id="KW-0998">Cell outer membrane</keyword>
<dbReference type="GO" id="GO:0051205">
    <property type="term" value="P:protein insertion into membrane"/>
    <property type="evidence" value="ECO:0007669"/>
    <property type="project" value="UniProtKB-UniRule"/>
</dbReference>
<evidence type="ECO:0000313" key="11">
    <source>
        <dbReference type="EMBL" id="KGJ08175.1"/>
    </source>
</evidence>
<evidence type="ECO:0000256" key="3">
    <source>
        <dbReference type="ARBA" id="ARBA00022692"/>
    </source>
</evidence>
<keyword evidence="6 8" id="KW-0472">Membrane</keyword>
<dbReference type="GO" id="GO:0043165">
    <property type="term" value="P:Gram-negative-bacterium-type cell outer membrane assembly"/>
    <property type="evidence" value="ECO:0007669"/>
    <property type="project" value="UniProtKB-UniRule"/>
</dbReference>
<reference evidence="11 12" key="1">
    <citation type="submission" date="2014-09" db="EMBL/GenBank/DDBJ databases">
        <authorList>
            <person name="McGinnis J.M."/>
            <person name="Wolfgang W.J."/>
        </authorList>
    </citation>
    <scope>NUCLEOTIDE SEQUENCE [LARGE SCALE GENOMIC DNA]</scope>
    <source>
        <strain evidence="11 12">HAMBI 3106</strain>
    </source>
</reference>
<keyword evidence="2 8" id="KW-1134">Transmembrane beta strand</keyword>
<comment type="function">
    <text evidence="8">Part of the outer membrane protein assembly complex, which is involved in assembly and insertion of beta-barrel proteins into the outer membrane.</text>
</comment>
<evidence type="ECO:0000256" key="8">
    <source>
        <dbReference type="HAMAP-Rule" id="MF_01430"/>
    </source>
</evidence>
<evidence type="ECO:0000256" key="2">
    <source>
        <dbReference type="ARBA" id="ARBA00022452"/>
    </source>
</evidence>
<proteinExistence type="inferred from homology"/>
<dbReference type="HAMAP" id="MF_01430">
    <property type="entry name" value="OM_assembly_BamA"/>
    <property type="match status" value="1"/>
</dbReference>
<dbReference type="Pfam" id="PF01103">
    <property type="entry name" value="Omp85"/>
    <property type="match status" value="1"/>
</dbReference>
<dbReference type="GO" id="GO:0009279">
    <property type="term" value="C:cell outer membrane"/>
    <property type="evidence" value="ECO:0007669"/>
    <property type="project" value="UniProtKB-SubCell"/>
</dbReference>
<feature type="domain" description="POTRA" evidence="10">
    <location>
        <begin position="106"/>
        <end position="183"/>
    </location>
</feature>
<feature type="chain" id="PRO_5008983461" description="Outer membrane protein assembly factor BamA" evidence="8">
    <location>
        <begin position="38"/>
        <end position="799"/>
    </location>
</feature>
<dbReference type="AlphaFoldDB" id="A0A099FBN7"/>
<dbReference type="Gene3D" id="3.10.20.310">
    <property type="entry name" value="membrane protein fhac"/>
    <property type="match status" value="4"/>
</dbReference>
<keyword evidence="12" id="KW-1185">Reference proteome</keyword>
<evidence type="ECO:0000259" key="10">
    <source>
        <dbReference type="PROSITE" id="PS51779"/>
    </source>
</evidence>
<feature type="domain" description="POTRA" evidence="10">
    <location>
        <begin position="359"/>
        <end position="432"/>
    </location>
</feature>
<sequence precursor="true">MREGRAMTDKTRVMGARALVSGLAVAAMLGAALPAAAAVYTQVRLEGAQGVDAETALSLANIRRGADLSPGDLNDAQQRLQQSGLFETVEIVPQGSTLVIRVSEFPTINVVNFEGNRRLKDDKLAEIVQSKSRRVFSPSQAEQDAQAIAAAYASEGRYAARVDPRIIRRPNNRVDLVFEVREGDLTEIERIGFTGNRAFSDRRLRNVLSTKQAGILRTFIRRDVYAPERTQLDEQLLTDFYRSRGYADFKVQAVAPEVTRERDAFYVTYNIYEGPRFTFGRVDVVSEIPGVDAGPYSALNRVRPGQVYSPQVVEQTIQRMEALAIQQGVDFVSFEPRVTRNMRNQTLDLTFALIRGPRVFVERIDIEGNTTTLDEVIRRQFNTVEGDPFNPREIRNSAERIRALGYFSDAQVETREGSSTQQVIVDVNVEEQPTGSLGFGASYGASAGIGFNASLTDTNFLGRGQTVDLSFSTASGSQSFDFSFIEPYFLGRDLKAKFSAWYRTSDYNNAKFNTRSAGFSPAIEFPVSPNGRVELRYRLSKDKLFDVDPVQLSPESGEWTGSSPILVAEQGERVTSALGYSYSYDSRIAAISPLTSYKLRFNQDFAGVGGDVQSVTSTMSAGVESRAWREEVTLRAEFEAGALHMLGDEDSRITDRFRGSGRIRGFEANGYGPRDLNAPNEDALGGNYFWAVRAEAQFPVGLPEEYGITGGIFADAGSVWGLDNAAGYDRDSNDRDGDGNFTEVVDGTVDDSMKVRASVGVSMFWTTPIGPLRFNFSKAVKKEDYDKDQPFDLSISTKF</sequence>
<evidence type="ECO:0000256" key="5">
    <source>
        <dbReference type="ARBA" id="ARBA00022737"/>
    </source>
</evidence>
<dbReference type="PANTHER" id="PTHR12815:SF23">
    <property type="entry name" value="OUTER MEMBRANE PROTEIN ASSEMBLY FACTOR BAMA"/>
    <property type="match status" value="1"/>
</dbReference>
<keyword evidence="5 8" id="KW-0677">Repeat</keyword>
<dbReference type="NCBIfam" id="TIGR03303">
    <property type="entry name" value="OM_YaeT"/>
    <property type="match status" value="1"/>
</dbReference>
<evidence type="ECO:0000256" key="4">
    <source>
        <dbReference type="ARBA" id="ARBA00022729"/>
    </source>
</evidence>
<dbReference type="InterPro" id="IPR000184">
    <property type="entry name" value="Bac_surfAg_D15"/>
</dbReference>
<dbReference type="PROSITE" id="PS51779">
    <property type="entry name" value="POTRA"/>
    <property type="match status" value="3"/>
</dbReference>
<feature type="signal peptide" evidence="8">
    <location>
        <begin position="1"/>
        <end position="37"/>
    </location>
</feature>
<comment type="subcellular location">
    <subcellularLocation>
        <location evidence="8">Cell outer membrane</location>
    </subcellularLocation>
    <subcellularLocation>
        <location evidence="1">Membrane</location>
    </subcellularLocation>
</comment>
<protein>
    <recommendedName>
        <fullName evidence="8 9">Outer membrane protein assembly factor BamA</fullName>
    </recommendedName>
</protein>
<reference evidence="11 12" key="2">
    <citation type="submission" date="2014-10" db="EMBL/GenBank/DDBJ databases">
        <title>Paracoccus sanguinis sp. nov., isolated from clinical specimens of New York State patients.</title>
        <authorList>
            <person name="Mingle L.A."/>
            <person name="Cole J.A."/>
            <person name="Lapierre P."/>
            <person name="Musser K.A."/>
        </authorList>
    </citation>
    <scope>NUCLEOTIDE SEQUENCE [LARGE SCALE GENOMIC DNA]</scope>
    <source>
        <strain evidence="11 12">HAMBI 3106</strain>
    </source>
</reference>
<keyword evidence="4 8" id="KW-0732">Signal</keyword>
<accession>A0A099FBN7</accession>
<comment type="subunit">
    <text evidence="8">Part of the Bam complex.</text>
</comment>
<dbReference type="Pfam" id="PF07244">
    <property type="entry name" value="POTRA"/>
    <property type="match status" value="3"/>
</dbReference>
<dbReference type="STRING" id="690417.IC63_05710"/>
<evidence type="ECO:0000256" key="7">
    <source>
        <dbReference type="ARBA" id="ARBA00023237"/>
    </source>
</evidence>
<dbReference type="InterPro" id="IPR010827">
    <property type="entry name" value="BamA/TamA_POTRA"/>
</dbReference>
<evidence type="ECO:0000313" key="12">
    <source>
        <dbReference type="Proteomes" id="UP000029917"/>
    </source>
</evidence>
<dbReference type="EMBL" id="JRKS01000012">
    <property type="protein sequence ID" value="KGJ08175.1"/>
    <property type="molecule type" value="Genomic_DNA"/>
</dbReference>
<dbReference type="Proteomes" id="UP000029917">
    <property type="component" value="Unassembled WGS sequence"/>
</dbReference>
<feature type="domain" description="POTRA" evidence="10">
    <location>
        <begin position="38"/>
        <end position="105"/>
    </location>
</feature>
<evidence type="ECO:0000256" key="6">
    <source>
        <dbReference type="ARBA" id="ARBA00023136"/>
    </source>
</evidence>
<dbReference type="InterPro" id="IPR023707">
    <property type="entry name" value="OM_assembly_BamA"/>
</dbReference>
<keyword evidence="3 8" id="KW-0812">Transmembrane</keyword>
<organism evidence="11 12">
    <name type="scientific">Paracoccus sphaerophysae</name>
    <dbReference type="NCBI Taxonomy" id="690417"/>
    <lineage>
        <taxon>Bacteria</taxon>
        <taxon>Pseudomonadati</taxon>
        <taxon>Pseudomonadota</taxon>
        <taxon>Alphaproteobacteria</taxon>
        <taxon>Rhodobacterales</taxon>
        <taxon>Paracoccaceae</taxon>
        <taxon>Paracoccus</taxon>
    </lineage>
</organism>
<dbReference type="InterPro" id="IPR039910">
    <property type="entry name" value="D15-like"/>
</dbReference>
<dbReference type="PANTHER" id="PTHR12815">
    <property type="entry name" value="SORTING AND ASSEMBLY MACHINERY SAMM50 PROTEIN FAMILY MEMBER"/>
    <property type="match status" value="1"/>
</dbReference>
<comment type="similarity">
    <text evidence="8">Belongs to the BamA family.</text>
</comment>
<dbReference type="PIRSF" id="PIRSF006076">
    <property type="entry name" value="OM_assembly_OMP85"/>
    <property type="match status" value="1"/>
</dbReference>